<dbReference type="PANTHER" id="PTHR34475:SF1">
    <property type="entry name" value="CYTOSKELETON PROTEIN RODZ"/>
    <property type="match status" value="1"/>
</dbReference>
<dbReference type="GO" id="GO:0003677">
    <property type="term" value="F:DNA binding"/>
    <property type="evidence" value="ECO:0007669"/>
    <property type="project" value="InterPro"/>
</dbReference>
<evidence type="ECO:0000313" key="3">
    <source>
        <dbReference type="EMBL" id="OUD12177.1"/>
    </source>
</evidence>
<name>A0A251X5G5_9GAMM</name>
<dbReference type="RefSeq" id="WP_086489088.1">
    <property type="nucleotide sequence ID" value="NZ_MSLT01000023.1"/>
</dbReference>
<comment type="caution">
    <text evidence="3">The sequence shown here is derived from an EMBL/GenBank/DDBJ whole genome shotgun (WGS) entry which is preliminary data.</text>
</comment>
<keyword evidence="4" id="KW-1185">Reference proteome</keyword>
<dbReference type="InterPro" id="IPR025194">
    <property type="entry name" value="RodZ-like_C"/>
</dbReference>
<feature type="compositionally biased region" description="Polar residues" evidence="1">
    <location>
        <begin position="246"/>
        <end position="256"/>
    </location>
</feature>
<feature type="compositionally biased region" description="Low complexity" evidence="1">
    <location>
        <begin position="309"/>
        <end position="330"/>
    </location>
</feature>
<dbReference type="PANTHER" id="PTHR34475">
    <property type="match status" value="1"/>
</dbReference>
<feature type="compositionally biased region" description="Polar residues" evidence="1">
    <location>
        <begin position="280"/>
        <end position="289"/>
    </location>
</feature>
<dbReference type="InterPro" id="IPR010982">
    <property type="entry name" value="Lambda_DNA-bd_dom_sf"/>
</dbReference>
<dbReference type="Proteomes" id="UP000194798">
    <property type="component" value="Unassembled WGS sequence"/>
</dbReference>
<dbReference type="InterPro" id="IPR001387">
    <property type="entry name" value="Cro/C1-type_HTH"/>
</dbReference>
<dbReference type="Gene3D" id="1.10.260.40">
    <property type="entry name" value="lambda repressor-like DNA-binding domains"/>
    <property type="match status" value="1"/>
</dbReference>
<evidence type="ECO:0000256" key="1">
    <source>
        <dbReference type="SAM" id="MobiDB-lite"/>
    </source>
</evidence>
<gene>
    <name evidence="3" type="ORF">TPSD3_13715</name>
</gene>
<protein>
    <recommendedName>
        <fullName evidence="2">Cytoskeleton protein RodZ-like C-terminal domain-containing protein</fullName>
    </recommendedName>
</protein>
<feature type="region of interest" description="Disordered" evidence="1">
    <location>
        <begin position="1"/>
        <end position="60"/>
    </location>
</feature>
<dbReference type="Pfam" id="PF13464">
    <property type="entry name" value="RodZ_C"/>
    <property type="match status" value="1"/>
</dbReference>
<dbReference type="CDD" id="cd00093">
    <property type="entry name" value="HTH_XRE"/>
    <property type="match status" value="1"/>
</dbReference>
<accession>A0A251X5G5</accession>
<dbReference type="InterPro" id="IPR050400">
    <property type="entry name" value="Bact_Cytoskel_RodZ"/>
</dbReference>
<feature type="region of interest" description="Disordered" evidence="1">
    <location>
        <begin position="246"/>
        <end position="338"/>
    </location>
</feature>
<evidence type="ECO:0000313" key="4">
    <source>
        <dbReference type="Proteomes" id="UP000194798"/>
    </source>
</evidence>
<reference evidence="3 4" key="1">
    <citation type="submission" date="2016-12" db="EMBL/GenBank/DDBJ databases">
        <title>Thioflexothrix psekupsii D3 genome sequencing and assembly.</title>
        <authorList>
            <person name="Fomenkov A."/>
            <person name="Vincze T."/>
            <person name="Grabovich M."/>
            <person name="Anton B.P."/>
            <person name="Dubinina G."/>
            <person name="Orlova M."/>
            <person name="Belousova E."/>
            <person name="Roberts R.J."/>
        </authorList>
    </citation>
    <scope>NUCLEOTIDE SEQUENCE [LARGE SCALE GENOMIC DNA]</scope>
    <source>
        <strain evidence="3">D3</strain>
    </source>
</reference>
<dbReference type="Pfam" id="PF13413">
    <property type="entry name" value="HTH_25"/>
    <property type="match status" value="1"/>
</dbReference>
<organism evidence="3 4">
    <name type="scientific">Thioflexithrix psekupsensis</name>
    <dbReference type="NCBI Taxonomy" id="1570016"/>
    <lineage>
        <taxon>Bacteria</taxon>
        <taxon>Pseudomonadati</taxon>
        <taxon>Pseudomonadota</taxon>
        <taxon>Gammaproteobacteria</taxon>
        <taxon>Thiotrichales</taxon>
        <taxon>Thioflexithrix</taxon>
    </lineage>
</organism>
<evidence type="ECO:0000259" key="2">
    <source>
        <dbReference type="Pfam" id="PF13464"/>
    </source>
</evidence>
<dbReference type="OrthoDB" id="9790252at2"/>
<dbReference type="AlphaFoldDB" id="A0A251X5G5"/>
<sequence length="423" mass="45635">MTHSSSPYTLYHSDRYRRDPATPLSPMESDGSVLASLSDDTPVESPKDDMPETPANPMSLEKNDTQYHIVAMTGETVDHPVDNAASPPVSDSDVLTHSETVVTTVPMVSATPAVPKTPGAYLKQHREQKRLSIEHIADKLCLHQGVILALEADNYEVLPPPVFVRGYFRAYADLLDTSVEPILALYAQQNQDLTPPPLTLHHNKPTSQASSADPWFKVGTLILFLSIMVLMTLWKFYPDFQPTQPEAVTPVPSSSAPLDRRLPGEDLGIAQPLTGMQPIPLSTNANPESSVLVYTPPGEEEGNDAPEQATAVSETATPAATTTPAQAEPPVQTPPSNSLTVKVTREAWMQINDKDGKQLFLGTAAAGRTLTLEGTPPYQIRVGNLDGVSVDYQGTSQPLSAYPRGEGGRRVYVVGQASQQASP</sequence>
<dbReference type="EMBL" id="MSLT01000023">
    <property type="protein sequence ID" value="OUD12177.1"/>
    <property type="molecule type" value="Genomic_DNA"/>
</dbReference>
<feature type="domain" description="Cytoskeleton protein RodZ-like C-terminal" evidence="2">
    <location>
        <begin position="341"/>
        <end position="406"/>
    </location>
</feature>
<proteinExistence type="predicted"/>